<evidence type="ECO:0000313" key="2">
    <source>
        <dbReference type="Proteomes" id="UP000887013"/>
    </source>
</evidence>
<dbReference type="InterPro" id="IPR002083">
    <property type="entry name" value="MATH/TRAF_dom"/>
</dbReference>
<dbReference type="CDD" id="cd00121">
    <property type="entry name" value="MATH"/>
    <property type="match status" value="1"/>
</dbReference>
<proteinExistence type="predicted"/>
<protein>
    <submittedName>
        <fullName evidence="1">TD and POZ domain-containing protein 4</fullName>
    </submittedName>
</protein>
<accession>A0A8X6N8X3</accession>
<dbReference type="OrthoDB" id="6433526at2759"/>
<comment type="caution">
    <text evidence="1">The sequence shown here is derived from an EMBL/GenBank/DDBJ whole genome shotgun (WGS) entry which is preliminary data.</text>
</comment>
<keyword evidence="2" id="KW-1185">Reference proteome</keyword>
<dbReference type="Proteomes" id="UP000887013">
    <property type="component" value="Unassembled WGS sequence"/>
</dbReference>
<sequence>MTVCSILNYPPEETFNSSDINAKDINTTSAFTYVWVIENCSVLLTPEDIVSPIFEADTLENTKWHLELNDINQEYFSWCIHRENDSGPDCIEIIFELEFLSTDGRLKIEELQAHFARGEHLEFEESMDSIFGSRNSNSLTDDTLTFRCRMLRVGMGVPQPNLCFAVTRLGIERRTFFWDLRNFSALGPGQDVRYEVVPMFKEIPPLTLALCVMEVNGKENILVKFLENNDWNLYRFNCEISVLNVSGRKYISKKCTNVSTSSEMCIYFFEKKNIKDESSNLLPNDVLCIRCEFEIGYGTFWNEIEYYLHLPSSVK</sequence>
<dbReference type="Gene3D" id="2.60.210.10">
    <property type="entry name" value="Apoptosis, Tumor Necrosis Factor Receptor Associated Protein 2, Chain A"/>
    <property type="match status" value="2"/>
</dbReference>
<reference evidence="1" key="1">
    <citation type="submission" date="2020-08" db="EMBL/GenBank/DDBJ databases">
        <title>Multicomponent nature underlies the extraordinary mechanical properties of spider dragline silk.</title>
        <authorList>
            <person name="Kono N."/>
            <person name="Nakamura H."/>
            <person name="Mori M."/>
            <person name="Yoshida Y."/>
            <person name="Ohtoshi R."/>
            <person name="Malay A.D."/>
            <person name="Moran D.A.P."/>
            <person name="Tomita M."/>
            <person name="Numata K."/>
            <person name="Arakawa K."/>
        </authorList>
    </citation>
    <scope>NUCLEOTIDE SEQUENCE</scope>
</reference>
<dbReference type="EMBL" id="BMAW01055584">
    <property type="protein sequence ID" value="GFT01597.1"/>
    <property type="molecule type" value="Genomic_DNA"/>
</dbReference>
<organism evidence="1 2">
    <name type="scientific">Nephila pilipes</name>
    <name type="common">Giant wood spider</name>
    <name type="synonym">Nephila maculata</name>
    <dbReference type="NCBI Taxonomy" id="299642"/>
    <lineage>
        <taxon>Eukaryota</taxon>
        <taxon>Metazoa</taxon>
        <taxon>Ecdysozoa</taxon>
        <taxon>Arthropoda</taxon>
        <taxon>Chelicerata</taxon>
        <taxon>Arachnida</taxon>
        <taxon>Araneae</taxon>
        <taxon>Araneomorphae</taxon>
        <taxon>Entelegynae</taxon>
        <taxon>Araneoidea</taxon>
        <taxon>Nephilidae</taxon>
        <taxon>Nephila</taxon>
    </lineage>
</organism>
<dbReference type="AlphaFoldDB" id="A0A8X6N8X3"/>
<name>A0A8X6N8X3_NEPPI</name>
<dbReference type="SUPFAM" id="SSF49599">
    <property type="entry name" value="TRAF domain-like"/>
    <property type="match status" value="2"/>
</dbReference>
<evidence type="ECO:0000313" key="1">
    <source>
        <dbReference type="EMBL" id="GFT01597.1"/>
    </source>
</evidence>
<dbReference type="InterPro" id="IPR008974">
    <property type="entry name" value="TRAF-like"/>
</dbReference>
<gene>
    <name evidence="1" type="primary">Tdpoz4_21</name>
    <name evidence="1" type="ORF">NPIL_371671</name>
</gene>